<dbReference type="eggNOG" id="ENOG502SA8A">
    <property type="taxonomic scope" value="Eukaryota"/>
</dbReference>
<proteinExistence type="predicted"/>
<evidence type="ECO:0000256" key="1">
    <source>
        <dbReference type="SAM" id="MobiDB-lite"/>
    </source>
</evidence>
<name>R8BCP1_PHAM7</name>
<accession>R8BCP1</accession>
<reference evidence="3" key="1">
    <citation type="journal article" date="2013" name="Genome Announc.">
        <title>Draft genome sequence of the ascomycete Phaeoacremonium aleophilum strain UCR-PA7, a causal agent of the esca disease complex in grapevines.</title>
        <authorList>
            <person name="Blanco-Ulate B."/>
            <person name="Rolshausen P."/>
            <person name="Cantu D."/>
        </authorList>
    </citation>
    <scope>NUCLEOTIDE SEQUENCE [LARGE SCALE GENOMIC DNA]</scope>
    <source>
        <strain evidence="3">UCR-PA7</strain>
    </source>
</reference>
<feature type="region of interest" description="Disordered" evidence="1">
    <location>
        <begin position="1"/>
        <end position="26"/>
    </location>
</feature>
<gene>
    <name evidence="2" type="ORF">UCRPA7_7418</name>
</gene>
<dbReference type="CDD" id="cd14688">
    <property type="entry name" value="bZIP_YAP"/>
    <property type="match status" value="1"/>
</dbReference>
<dbReference type="PANTHER" id="PTHR42070">
    <property type="entry name" value="FILAMENT ASSOCIATED PROTEIN, PUTATIVE (AFU_ORTHOLOGUE AFUA_8G06630)-RELATED"/>
    <property type="match status" value="1"/>
</dbReference>
<dbReference type="EMBL" id="KB933290">
    <property type="protein sequence ID" value="EON97079.1"/>
    <property type="molecule type" value="Genomic_DNA"/>
</dbReference>
<feature type="compositionally biased region" description="Polar residues" evidence="1">
    <location>
        <begin position="144"/>
        <end position="153"/>
    </location>
</feature>
<dbReference type="Proteomes" id="UP000014074">
    <property type="component" value="Unassembled WGS sequence"/>
</dbReference>
<evidence type="ECO:0000313" key="2">
    <source>
        <dbReference type="EMBL" id="EON97079.1"/>
    </source>
</evidence>
<sequence>MPRKVKTAESIAQNRDSQRRSRARHRTVVEEMRRQLQDYRCRGATATREMQLAARKVKAESVRLRILLARCGVPPDEIQAFVELPDEALDPRELAQASRQTAASNPEFGSTSQPVCGPQSSRHCNTNAHPECGVDKSKDYDTPGATSDDTTPLETSCKAAADLIADFQGHEDVANVLMMLGCSGTNDCRVKNTTVFQIMDGVL</sequence>
<feature type="compositionally biased region" description="Polar residues" evidence="1">
    <location>
        <begin position="97"/>
        <end position="128"/>
    </location>
</feature>
<dbReference type="RefSeq" id="XP_007918141.1">
    <property type="nucleotide sequence ID" value="XM_007919950.1"/>
</dbReference>
<feature type="region of interest" description="Disordered" evidence="1">
    <location>
        <begin position="93"/>
        <end position="153"/>
    </location>
</feature>
<dbReference type="PANTHER" id="PTHR42070:SF1">
    <property type="entry name" value="FILAMENT ASSOCIATED PROTEIN, PUTATIVE (AFU_ORTHOLOGUE AFUA_8G06630)-RELATED"/>
    <property type="match status" value="1"/>
</dbReference>
<dbReference type="AlphaFoldDB" id="R8BCP1"/>
<evidence type="ECO:0000313" key="3">
    <source>
        <dbReference type="Proteomes" id="UP000014074"/>
    </source>
</evidence>
<dbReference type="GeneID" id="19328176"/>
<dbReference type="KEGG" id="tmn:UCRPA7_7418"/>
<dbReference type="OrthoDB" id="4505928at2759"/>
<evidence type="ECO:0008006" key="4">
    <source>
        <dbReference type="Google" id="ProtNLM"/>
    </source>
</evidence>
<dbReference type="HOGENOM" id="CLU_060781_2_0_1"/>
<organism evidence="2 3">
    <name type="scientific">Phaeoacremonium minimum (strain UCR-PA7)</name>
    <name type="common">Esca disease fungus</name>
    <name type="synonym">Togninia minima</name>
    <dbReference type="NCBI Taxonomy" id="1286976"/>
    <lineage>
        <taxon>Eukaryota</taxon>
        <taxon>Fungi</taxon>
        <taxon>Dikarya</taxon>
        <taxon>Ascomycota</taxon>
        <taxon>Pezizomycotina</taxon>
        <taxon>Sordariomycetes</taxon>
        <taxon>Sordariomycetidae</taxon>
        <taxon>Togniniales</taxon>
        <taxon>Togniniaceae</taxon>
        <taxon>Phaeoacremonium</taxon>
    </lineage>
</organism>
<feature type="compositionally biased region" description="Basic and acidic residues" evidence="1">
    <location>
        <begin position="132"/>
        <end position="141"/>
    </location>
</feature>
<keyword evidence="3" id="KW-1185">Reference proteome</keyword>
<protein>
    <recommendedName>
        <fullName evidence="4">BZIP domain-containing protein</fullName>
    </recommendedName>
</protein>